<proteinExistence type="predicted"/>
<protein>
    <submittedName>
        <fullName evidence="1">Uncharacterized protein</fullName>
    </submittedName>
</protein>
<dbReference type="Proteomes" id="UP000799444">
    <property type="component" value="Unassembled WGS sequence"/>
</dbReference>
<gene>
    <name evidence="1" type="ORF">EJ04DRAFT_404375</name>
</gene>
<keyword evidence="2" id="KW-1185">Reference proteome</keyword>
<name>A0A9P4QQB5_9PLEO</name>
<feature type="non-terminal residue" evidence="1">
    <location>
        <position position="400"/>
    </location>
</feature>
<reference evidence="1" key="1">
    <citation type="journal article" date="2020" name="Stud. Mycol.">
        <title>101 Dothideomycetes genomes: a test case for predicting lifestyles and emergence of pathogens.</title>
        <authorList>
            <person name="Haridas S."/>
            <person name="Albert R."/>
            <person name="Binder M."/>
            <person name="Bloem J."/>
            <person name="Labutti K."/>
            <person name="Salamov A."/>
            <person name="Andreopoulos B."/>
            <person name="Baker S."/>
            <person name="Barry K."/>
            <person name="Bills G."/>
            <person name="Bluhm B."/>
            <person name="Cannon C."/>
            <person name="Castanera R."/>
            <person name="Culley D."/>
            <person name="Daum C."/>
            <person name="Ezra D."/>
            <person name="Gonzalez J."/>
            <person name="Henrissat B."/>
            <person name="Kuo A."/>
            <person name="Liang C."/>
            <person name="Lipzen A."/>
            <person name="Lutzoni F."/>
            <person name="Magnuson J."/>
            <person name="Mondo S."/>
            <person name="Nolan M."/>
            <person name="Ohm R."/>
            <person name="Pangilinan J."/>
            <person name="Park H.-J."/>
            <person name="Ramirez L."/>
            <person name="Alfaro M."/>
            <person name="Sun H."/>
            <person name="Tritt A."/>
            <person name="Yoshinaga Y."/>
            <person name="Zwiers L.-H."/>
            <person name="Turgeon B."/>
            <person name="Goodwin S."/>
            <person name="Spatafora J."/>
            <person name="Crous P."/>
            <person name="Grigoriev I."/>
        </authorList>
    </citation>
    <scope>NUCLEOTIDE SEQUENCE</scope>
    <source>
        <strain evidence="1">CBS 125425</strain>
    </source>
</reference>
<dbReference type="OrthoDB" id="309640at2759"/>
<evidence type="ECO:0000313" key="1">
    <source>
        <dbReference type="EMBL" id="KAF2730719.1"/>
    </source>
</evidence>
<feature type="non-terminal residue" evidence="1">
    <location>
        <position position="1"/>
    </location>
</feature>
<accession>A0A9P4QQB5</accession>
<sequence>WSKSPNAKARKILEAAKSPRHAQVKIFNDASLNEPWYTKTDVEIRDSLWQIMDKLEVIAKTYFGNATIPTETVKKHLLDMDEETVTLIGCVASGGPQGDAGWYSLFQEDQKRRALVCAIIGKVLVEQVFAHQYFGGDAENIHQVLKIETNNRTRDGKSLNPIHPIKILTPPGFERKQKSATYLQTTRQSPDTPSFSLPPRFAAYTNRIIDTLHTHLLPIYTMLHPPSKPSTRLLPSLSSLATHASILSLLMRSDPHTVYYFSPVFKEDIFSRKYMECFNRRQMELTHPRERKWPASTSEQEKRRAQMDEPLTQICMFDGVTAYRVGGWETGGSGRGRGEVVYEDVGGEGEGIRSRVLSHGWVYCRWGRARRFVGGRPADEAVVHGEGWKGGFREFREVVG</sequence>
<organism evidence="1 2">
    <name type="scientific">Polyplosphaeria fusca</name>
    <dbReference type="NCBI Taxonomy" id="682080"/>
    <lineage>
        <taxon>Eukaryota</taxon>
        <taxon>Fungi</taxon>
        <taxon>Dikarya</taxon>
        <taxon>Ascomycota</taxon>
        <taxon>Pezizomycotina</taxon>
        <taxon>Dothideomycetes</taxon>
        <taxon>Pleosporomycetidae</taxon>
        <taxon>Pleosporales</taxon>
        <taxon>Tetraplosphaeriaceae</taxon>
        <taxon>Polyplosphaeria</taxon>
    </lineage>
</organism>
<dbReference type="EMBL" id="ML996211">
    <property type="protein sequence ID" value="KAF2730719.1"/>
    <property type="molecule type" value="Genomic_DNA"/>
</dbReference>
<evidence type="ECO:0000313" key="2">
    <source>
        <dbReference type="Proteomes" id="UP000799444"/>
    </source>
</evidence>
<comment type="caution">
    <text evidence="1">The sequence shown here is derived from an EMBL/GenBank/DDBJ whole genome shotgun (WGS) entry which is preliminary data.</text>
</comment>
<dbReference type="AlphaFoldDB" id="A0A9P4QQB5"/>